<comment type="caution">
    <text evidence="2">The sequence shown here is derived from an EMBL/GenBank/DDBJ whole genome shotgun (WGS) entry which is preliminary data.</text>
</comment>
<name>A0A9P0QE53_ACAOB</name>
<reference evidence="2" key="1">
    <citation type="submission" date="2022-03" db="EMBL/GenBank/DDBJ databases">
        <authorList>
            <person name="Sayadi A."/>
        </authorList>
    </citation>
    <scope>NUCLEOTIDE SEQUENCE</scope>
</reference>
<dbReference type="AlphaFoldDB" id="A0A9P0QE53"/>
<accession>A0A9P0QE53</accession>
<dbReference type="InterPro" id="IPR036865">
    <property type="entry name" value="CRAL-TRIO_dom_sf"/>
</dbReference>
<evidence type="ECO:0000256" key="1">
    <source>
        <dbReference type="SAM" id="MobiDB-lite"/>
    </source>
</evidence>
<evidence type="ECO:0000313" key="3">
    <source>
        <dbReference type="Proteomes" id="UP001152888"/>
    </source>
</evidence>
<protein>
    <submittedName>
        <fullName evidence="2">Uncharacterized protein</fullName>
    </submittedName>
</protein>
<gene>
    <name evidence="2" type="ORF">ACAOBT_LOCUS36435</name>
</gene>
<proteinExistence type="predicted"/>
<dbReference type="OrthoDB" id="1434354at2759"/>
<dbReference type="Proteomes" id="UP001152888">
    <property type="component" value="Unassembled WGS sequence"/>
</dbReference>
<sequence>MMITRIVTMRITKKFLILVHTSPLSRNSMKWRQQWKLTELLKIWVPPEVLQKFHPSGTSGYDKGRSAGDRSTFCWPRRYRNSSLSMSTRHDQNDPSRYWNTTWR</sequence>
<dbReference type="EMBL" id="CAKOFQ010009614">
    <property type="protein sequence ID" value="CAH2018108.1"/>
    <property type="molecule type" value="Genomic_DNA"/>
</dbReference>
<feature type="region of interest" description="Disordered" evidence="1">
    <location>
        <begin position="84"/>
        <end position="104"/>
    </location>
</feature>
<keyword evidence="3" id="KW-1185">Reference proteome</keyword>
<organism evidence="2 3">
    <name type="scientific">Acanthoscelides obtectus</name>
    <name type="common">Bean weevil</name>
    <name type="synonym">Bruchus obtectus</name>
    <dbReference type="NCBI Taxonomy" id="200917"/>
    <lineage>
        <taxon>Eukaryota</taxon>
        <taxon>Metazoa</taxon>
        <taxon>Ecdysozoa</taxon>
        <taxon>Arthropoda</taxon>
        <taxon>Hexapoda</taxon>
        <taxon>Insecta</taxon>
        <taxon>Pterygota</taxon>
        <taxon>Neoptera</taxon>
        <taxon>Endopterygota</taxon>
        <taxon>Coleoptera</taxon>
        <taxon>Polyphaga</taxon>
        <taxon>Cucujiformia</taxon>
        <taxon>Chrysomeloidea</taxon>
        <taxon>Chrysomelidae</taxon>
        <taxon>Bruchinae</taxon>
        <taxon>Bruchini</taxon>
        <taxon>Acanthoscelides</taxon>
    </lineage>
</organism>
<dbReference type="Gene3D" id="3.40.525.10">
    <property type="entry name" value="CRAL-TRIO lipid binding domain"/>
    <property type="match status" value="1"/>
</dbReference>
<evidence type="ECO:0000313" key="2">
    <source>
        <dbReference type="EMBL" id="CAH2018108.1"/>
    </source>
</evidence>